<dbReference type="SMART" id="SM00855">
    <property type="entry name" value="PGAM"/>
    <property type="match status" value="1"/>
</dbReference>
<dbReference type="AlphaFoldDB" id="A0A9D1VXH1"/>
<dbReference type="InterPro" id="IPR013078">
    <property type="entry name" value="His_Pase_superF_clade-1"/>
</dbReference>
<name>A0A9D1VXH1_9FIRM</name>
<reference evidence="1" key="1">
    <citation type="journal article" date="2021" name="PeerJ">
        <title>Extensive microbial diversity within the chicken gut microbiome revealed by metagenomics and culture.</title>
        <authorList>
            <person name="Gilroy R."/>
            <person name="Ravi A."/>
            <person name="Getino M."/>
            <person name="Pursley I."/>
            <person name="Horton D.L."/>
            <person name="Alikhan N.F."/>
            <person name="Baker D."/>
            <person name="Gharbi K."/>
            <person name="Hall N."/>
            <person name="Watson M."/>
            <person name="Adriaenssens E.M."/>
            <person name="Foster-Nyarko E."/>
            <person name="Jarju S."/>
            <person name="Secka A."/>
            <person name="Antonio M."/>
            <person name="Oren A."/>
            <person name="Chaudhuri R.R."/>
            <person name="La Ragione R."/>
            <person name="Hildebrand F."/>
            <person name="Pallen M.J."/>
        </authorList>
    </citation>
    <scope>NUCLEOTIDE SEQUENCE</scope>
    <source>
        <strain evidence="1">ChiSjej5B23-15282</strain>
    </source>
</reference>
<evidence type="ECO:0000313" key="1">
    <source>
        <dbReference type="EMBL" id="HIX48648.1"/>
    </source>
</evidence>
<sequence length="257" mass="29169">MRILFIRHGDPDYVNDTLTEKGRREAAALAERAAALDLGTCFVSPLGRAQATAAYSLEKLGRTAVTLDWLREFPAQIDLNRAEHLRAAYPNAEKENGIYKPRIVWDVIPSYWTEHREYSDGVLWRESEVSRCSDVVQVYDDVTEKFDAFLAERGYVREGGHYRVEKESTETVTFFCHFGITCALLAHLWSLSPFTMWHSLALAPTSVTEVVTEEREKGCAYFRGLKLGDVTHLSMAGEAPSFAARFCEVYSDMSQRH</sequence>
<gene>
    <name evidence="1" type="ORF">H9981_06515</name>
</gene>
<dbReference type="InterPro" id="IPR029033">
    <property type="entry name" value="His_PPase_superfam"/>
</dbReference>
<reference evidence="1" key="2">
    <citation type="submission" date="2021-04" db="EMBL/GenBank/DDBJ databases">
        <authorList>
            <person name="Gilroy R."/>
        </authorList>
    </citation>
    <scope>NUCLEOTIDE SEQUENCE</scope>
    <source>
        <strain evidence="1">ChiSjej5B23-15282</strain>
    </source>
</reference>
<accession>A0A9D1VXH1</accession>
<comment type="caution">
    <text evidence="1">The sequence shown here is derived from an EMBL/GenBank/DDBJ whole genome shotgun (WGS) entry which is preliminary data.</text>
</comment>
<protein>
    <submittedName>
        <fullName evidence="1">Histidine phosphatase family protein</fullName>
    </submittedName>
</protein>
<evidence type="ECO:0000313" key="2">
    <source>
        <dbReference type="Proteomes" id="UP000824243"/>
    </source>
</evidence>
<dbReference type="SUPFAM" id="SSF53254">
    <property type="entry name" value="Phosphoglycerate mutase-like"/>
    <property type="match status" value="1"/>
</dbReference>
<dbReference type="EMBL" id="DXFA01000113">
    <property type="protein sequence ID" value="HIX48648.1"/>
    <property type="molecule type" value="Genomic_DNA"/>
</dbReference>
<proteinExistence type="predicted"/>
<dbReference type="Proteomes" id="UP000824243">
    <property type="component" value="Unassembled WGS sequence"/>
</dbReference>
<dbReference type="Gene3D" id="3.40.50.1240">
    <property type="entry name" value="Phosphoglycerate mutase-like"/>
    <property type="match status" value="1"/>
</dbReference>
<organism evidence="1 2">
    <name type="scientific">Candidatus Mediterraneibacter caccavium</name>
    <dbReference type="NCBI Taxonomy" id="2838661"/>
    <lineage>
        <taxon>Bacteria</taxon>
        <taxon>Bacillati</taxon>
        <taxon>Bacillota</taxon>
        <taxon>Clostridia</taxon>
        <taxon>Lachnospirales</taxon>
        <taxon>Lachnospiraceae</taxon>
        <taxon>Mediterraneibacter</taxon>
    </lineage>
</organism>
<dbReference type="Pfam" id="PF00300">
    <property type="entry name" value="His_Phos_1"/>
    <property type="match status" value="1"/>
</dbReference>